<dbReference type="OrthoDB" id="982250at2"/>
<comment type="caution">
    <text evidence="1">The sequence shown here is derived from an EMBL/GenBank/DDBJ whole genome shotgun (WGS) entry which is preliminary data.</text>
</comment>
<dbReference type="Proteomes" id="UP000253919">
    <property type="component" value="Unassembled WGS sequence"/>
</dbReference>
<dbReference type="Gene3D" id="1.10.10.10">
    <property type="entry name" value="Winged helix-like DNA-binding domain superfamily/Winged helix DNA-binding domain"/>
    <property type="match status" value="1"/>
</dbReference>
<reference evidence="1 2" key="1">
    <citation type="submission" date="2018-04" db="EMBL/GenBank/DDBJ databases">
        <title>Adhaeribacter sp. HMF7616 genome sequencing and assembly.</title>
        <authorList>
            <person name="Kang H."/>
            <person name="Kang J."/>
            <person name="Cha I."/>
            <person name="Kim H."/>
            <person name="Joh K."/>
        </authorList>
    </citation>
    <scope>NUCLEOTIDE SEQUENCE [LARGE SCALE GENOMIC DNA]</scope>
    <source>
        <strain evidence="1 2">HMF7616</strain>
    </source>
</reference>
<dbReference type="RefSeq" id="WP_115372988.1">
    <property type="nucleotide sequence ID" value="NZ_QASA01000001.1"/>
</dbReference>
<evidence type="ECO:0000313" key="2">
    <source>
        <dbReference type="Proteomes" id="UP000253919"/>
    </source>
</evidence>
<keyword evidence="2" id="KW-1185">Reference proteome</keyword>
<dbReference type="AlphaFoldDB" id="A0A369QHH4"/>
<protein>
    <recommendedName>
        <fullName evidence="3">HTH marR-type domain-containing protein</fullName>
    </recommendedName>
</protein>
<sequence>MKSKDLPIGYWIKQVDCLLTQGIDKIQAAFNFSRTDWQILNAINENPGLSKPDLTKLMLPFADNNTVEAILLQFHQKGITEEDFSIRLTRAGKEMHQACLSRQIAFRKQSMQHITESDYQTTVATLRQLVTNLNPS</sequence>
<evidence type="ECO:0008006" key="3">
    <source>
        <dbReference type="Google" id="ProtNLM"/>
    </source>
</evidence>
<name>A0A369QHH4_9BACT</name>
<accession>A0A369QHH4</accession>
<dbReference type="InterPro" id="IPR036390">
    <property type="entry name" value="WH_DNA-bd_sf"/>
</dbReference>
<organism evidence="1 2">
    <name type="scientific">Adhaeribacter pallidiroseus</name>
    <dbReference type="NCBI Taxonomy" id="2072847"/>
    <lineage>
        <taxon>Bacteria</taxon>
        <taxon>Pseudomonadati</taxon>
        <taxon>Bacteroidota</taxon>
        <taxon>Cytophagia</taxon>
        <taxon>Cytophagales</taxon>
        <taxon>Hymenobacteraceae</taxon>
        <taxon>Adhaeribacter</taxon>
    </lineage>
</organism>
<proteinExistence type="predicted"/>
<dbReference type="SUPFAM" id="SSF46785">
    <property type="entry name" value="Winged helix' DNA-binding domain"/>
    <property type="match status" value="1"/>
</dbReference>
<evidence type="ECO:0000313" key="1">
    <source>
        <dbReference type="EMBL" id="RDC63740.1"/>
    </source>
</evidence>
<dbReference type="EMBL" id="QASA01000001">
    <property type="protein sequence ID" value="RDC63740.1"/>
    <property type="molecule type" value="Genomic_DNA"/>
</dbReference>
<gene>
    <name evidence="1" type="ORF">AHMF7616_02348</name>
</gene>
<dbReference type="InterPro" id="IPR036388">
    <property type="entry name" value="WH-like_DNA-bd_sf"/>
</dbReference>